<dbReference type="Pfam" id="PF13560">
    <property type="entry name" value="HTH_31"/>
    <property type="match status" value="1"/>
</dbReference>
<dbReference type="PROSITE" id="PS50943">
    <property type="entry name" value="HTH_CROC1"/>
    <property type="match status" value="1"/>
</dbReference>
<dbReference type="InterPro" id="IPR013096">
    <property type="entry name" value="Cupin_2"/>
</dbReference>
<dbReference type="GO" id="GO:0003700">
    <property type="term" value="F:DNA-binding transcription factor activity"/>
    <property type="evidence" value="ECO:0007669"/>
    <property type="project" value="TreeGrafter"/>
</dbReference>
<dbReference type="SMART" id="SM00530">
    <property type="entry name" value="HTH_XRE"/>
    <property type="match status" value="1"/>
</dbReference>
<dbReference type="PANTHER" id="PTHR46797:SF1">
    <property type="entry name" value="METHYLPHOSPHONATE SYNTHASE"/>
    <property type="match status" value="1"/>
</dbReference>
<dbReference type="SUPFAM" id="SSF51182">
    <property type="entry name" value="RmlC-like cupins"/>
    <property type="match status" value="1"/>
</dbReference>
<evidence type="ECO:0000313" key="3">
    <source>
        <dbReference type="EMBL" id="WZO34234.1"/>
    </source>
</evidence>
<proteinExistence type="predicted"/>
<dbReference type="GO" id="GO:0005829">
    <property type="term" value="C:cytosol"/>
    <property type="evidence" value="ECO:0007669"/>
    <property type="project" value="TreeGrafter"/>
</dbReference>
<name>A0AAU6SBI6_9MICO</name>
<accession>A0AAU6SBI6</accession>
<dbReference type="Gene3D" id="1.10.260.40">
    <property type="entry name" value="lambda repressor-like DNA-binding domains"/>
    <property type="match status" value="1"/>
</dbReference>
<protein>
    <submittedName>
        <fullName evidence="3">Helix-turn-helix domain-containing protein</fullName>
    </submittedName>
</protein>
<dbReference type="InterPro" id="IPR050807">
    <property type="entry name" value="TransReg_Diox_bact_type"/>
</dbReference>
<dbReference type="CDD" id="cd02209">
    <property type="entry name" value="cupin_XRE_C"/>
    <property type="match status" value="1"/>
</dbReference>
<dbReference type="CDD" id="cd00093">
    <property type="entry name" value="HTH_XRE"/>
    <property type="match status" value="1"/>
</dbReference>
<dbReference type="InterPro" id="IPR011051">
    <property type="entry name" value="RmlC_Cupin_sf"/>
</dbReference>
<evidence type="ECO:0000256" key="1">
    <source>
        <dbReference type="ARBA" id="ARBA00023125"/>
    </source>
</evidence>
<dbReference type="InterPro" id="IPR014710">
    <property type="entry name" value="RmlC-like_jellyroll"/>
</dbReference>
<dbReference type="EMBL" id="CP151632">
    <property type="protein sequence ID" value="WZO34234.1"/>
    <property type="molecule type" value="Genomic_DNA"/>
</dbReference>
<dbReference type="Pfam" id="PF07883">
    <property type="entry name" value="Cupin_2"/>
    <property type="match status" value="1"/>
</dbReference>
<evidence type="ECO:0000259" key="2">
    <source>
        <dbReference type="PROSITE" id="PS50943"/>
    </source>
</evidence>
<dbReference type="RefSeq" id="WP_349428787.1">
    <property type="nucleotide sequence ID" value="NZ_CP151632.1"/>
</dbReference>
<dbReference type="PANTHER" id="PTHR46797">
    <property type="entry name" value="HTH-TYPE TRANSCRIPTIONAL REGULATOR"/>
    <property type="match status" value="1"/>
</dbReference>
<dbReference type="InterPro" id="IPR001387">
    <property type="entry name" value="Cro/C1-type_HTH"/>
</dbReference>
<reference evidence="3" key="1">
    <citation type="submission" date="2024-04" db="EMBL/GenBank/DDBJ databases">
        <authorList>
            <person name="Roder T."/>
            <person name="Oberhansli S."/>
            <person name="Kreuzer M."/>
        </authorList>
    </citation>
    <scope>NUCLEOTIDE SEQUENCE</scope>
    <source>
        <strain evidence="3">LWS13-1.2</strain>
    </source>
</reference>
<sequence length="228" mass="24613">MSTANEIGARLRRQRQSRGLSLRAVAQELKVSASLISQVETGKTQPSVATLYSLATLLSISVDELLGLEPAGTAPSRLPMGSVVQRASENPVIEMENGVRWEKLAMGPGGPADVLLVTYQPGAASSIEGRLMRHVGLEYAYLLEGSLTLQVEFDTYELNAGDSWHFDSSRPHMASNHGATPAIGIWFVVGRHGDSLPNPQEPPVSSRQSARSTVDVLRRLDALDVLEE</sequence>
<dbReference type="InterPro" id="IPR010982">
    <property type="entry name" value="Lambda_DNA-bd_dom_sf"/>
</dbReference>
<gene>
    <name evidence="3" type="ORF">MRBLWS13_001887</name>
</gene>
<dbReference type="SUPFAM" id="SSF47413">
    <property type="entry name" value="lambda repressor-like DNA-binding domains"/>
    <property type="match status" value="1"/>
</dbReference>
<organism evidence="3">
    <name type="scientific">Microbacterium sp. LWS13-1.2</name>
    <dbReference type="NCBI Taxonomy" id="3135264"/>
    <lineage>
        <taxon>Bacteria</taxon>
        <taxon>Bacillati</taxon>
        <taxon>Actinomycetota</taxon>
        <taxon>Actinomycetes</taxon>
        <taxon>Micrococcales</taxon>
        <taxon>Microbacteriaceae</taxon>
        <taxon>Microbacterium</taxon>
    </lineage>
</organism>
<dbReference type="Gene3D" id="2.60.120.10">
    <property type="entry name" value="Jelly Rolls"/>
    <property type="match status" value="1"/>
</dbReference>
<feature type="domain" description="HTH cro/C1-type" evidence="2">
    <location>
        <begin position="11"/>
        <end position="65"/>
    </location>
</feature>
<keyword evidence="1" id="KW-0238">DNA-binding</keyword>
<dbReference type="AlphaFoldDB" id="A0AAU6SBI6"/>
<dbReference type="GO" id="GO:0003677">
    <property type="term" value="F:DNA binding"/>
    <property type="evidence" value="ECO:0007669"/>
    <property type="project" value="UniProtKB-KW"/>
</dbReference>